<dbReference type="AlphaFoldDB" id="A0A4U0XG93"/>
<reference evidence="13 14" key="1">
    <citation type="submission" date="2017-03" db="EMBL/GenBank/DDBJ databases">
        <title>Genomes of endolithic fungi from Antarctica.</title>
        <authorList>
            <person name="Coleine C."/>
            <person name="Masonjones S."/>
            <person name="Stajich J.E."/>
        </authorList>
    </citation>
    <scope>NUCLEOTIDE SEQUENCE [LARGE SCALE GENOMIC DNA]</scope>
    <source>
        <strain evidence="13 14">CCFEE 5187</strain>
    </source>
</reference>
<dbReference type="FunFam" id="3.40.50.300:FF:000008">
    <property type="entry name" value="ATP-dependent RNA helicase RhlB"/>
    <property type="match status" value="1"/>
</dbReference>
<comment type="similarity">
    <text evidence="8">Belongs to the DEAD box helicase family.</text>
</comment>
<feature type="compositionally biased region" description="Basic and acidic residues" evidence="9">
    <location>
        <begin position="16"/>
        <end position="31"/>
    </location>
</feature>
<evidence type="ECO:0000313" key="13">
    <source>
        <dbReference type="EMBL" id="TKA76044.1"/>
    </source>
</evidence>
<evidence type="ECO:0000256" key="3">
    <source>
        <dbReference type="ARBA" id="ARBA00022801"/>
    </source>
</evidence>
<dbReference type="CDD" id="cd18787">
    <property type="entry name" value="SF2_C_DEAD"/>
    <property type="match status" value="1"/>
</dbReference>
<dbReference type="GO" id="GO:0005524">
    <property type="term" value="F:ATP binding"/>
    <property type="evidence" value="ECO:0007669"/>
    <property type="project" value="UniProtKB-KW"/>
</dbReference>
<evidence type="ECO:0000256" key="6">
    <source>
        <dbReference type="ARBA" id="ARBA00047984"/>
    </source>
</evidence>
<dbReference type="InterPro" id="IPR000629">
    <property type="entry name" value="RNA-helicase_DEAD-box_CS"/>
</dbReference>
<dbReference type="Pfam" id="PF00270">
    <property type="entry name" value="DEAD"/>
    <property type="match status" value="1"/>
</dbReference>
<dbReference type="SMART" id="SM00490">
    <property type="entry name" value="HELICc"/>
    <property type="match status" value="1"/>
</dbReference>
<dbReference type="Gene3D" id="3.40.50.300">
    <property type="entry name" value="P-loop containing nucleotide triphosphate hydrolases"/>
    <property type="match status" value="2"/>
</dbReference>
<dbReference type="InterPro" id="IPR011545">
    <property type="entry name" value="DEAD/DEAH_box_helicase_dom"/>
</dbReference>
<keyword evidence="5 8" id="KW-0067">ATP-binding</keyword>
<dbReference type="GO" id="GO:0016787">
    <property type="term" value="F:hydrolase activity"/>
    <property type="evidence" value="ECO:0007669"/>
    <property type="project" value="UniProtKB-KW"/>
</dbReference>
<evidence type="ECO:0000256" key="4">
    <source>
        <dbReference type="ARBA" id="ARBA00022806"/>
    </source>
</evidence>
<dbReference type="PROSITE" id="PS51194">
    <property type="entry name" value="HELICASE_CTER"/>
    <property type="match status" value="1"/>
</dbReference>
<feature type="region of interest" description="Disordered" evidence="9">
    <location>
        <begin position="1"/>
        <end position="31"/>
    </location>
</feature>
<keyword evidence="3 8" id="KW-0378">Hydrolase</keyword>
<dbReference type="EC" id="3.6.4.13" evidence="1"/>
<evidence type="ECO:0000256" key="2">
    <source>
        <dbReference type="ARBA" id="ARBA00022741"/>
    </source>
</evidence>
<protein>
    <recommendedName>
        <fullName evidence="1">RNA helicase</fullName>
        <ecNumber evidence="1">3.6.4.13</ecNumber>
    </recommendedName>
</protein>
<dbReference type="SUPFAM" id="SSF52540">
    <property type="entry name" value="P-loop containing nucleoside triphosphate hydrolases"/>
    <property type="match status" value="1"/>
</dbReference>
<feature type="domain" description="Helicase C-terminal" evidence="11">
    <location>
        <begin position="399"/>
        <end position="563"/>
    </location>
</feature>
<evidence type="ECO:0000256" key="7">
    <source>
        <dbReference type="PROSITE-ProRule" id="PRU00552"/>
    </source>
</evidence>
<evidence type="ECO:0000313" key="14">
    <source>
        <dbReference type="Proteomes" id="UP000308768"/>
    </source>
</evidence>
<evidence type="ECO:0000259" key="11">
    <source>
        <dbReference type="PROSITE" id="PS51194"/>
    </source>
</evidence>
<evidence type="ECO:0000256" key="1">
    <source>
        <dbReference type="ARBA" id="ARBA00012552"/>
    </source>
</evidence>
<feature type="short sequence motif" description="Q motif" evidence="7">
    <location>
        <begin position="157"/>
        <end position="185"/>
    </location>
</feature>
<dbReference type="GO" id="GO:0003676">
    <property type="term" value="F:nucleic acid binding"/>
    <property type="evidence" value="ECO:0007669"/>
    <property type="project" value="InterPro"/>
</dbReference>
<dbReference type="SMART" id="SM00487">
    <property type="entry name" value="DEXDc"/>
    <property type="match status" value="1"/>
</dbReference>
<organism evidence="13 14">
    <name type="scientific">Cryomyces minteri</name>
    <dbReference type="NCBI Taxonomy" id="331657"/>
    <lineage>
        <taxon>Eukaryota</taxon>
        <taxon>Fungi</taxon>
        <taxon>Dikarya</taxon>
        <taxon>Ascomycota</taxon>
        <taxon>Pezizomycotina</taxon>
        <taxon>Dothideomycetes</taxon>
        <taxon>Dothideomycetes incertae sedis</taxon>
        <taxon>Cryomyces</taxon>
    </lineage>
</organism>
<dbReference type="GO" id="GO:0003724">
    <property type="term" value="F:RNA helicase activity"/>
    <property type="evidence" value="ECO:0007669"/>
    <property type="project" value="UniProtKB-EC"/>
</dbReference>
<dbReference type="PROSITE" id="PS51192">
    <property type="entry name" value="HELICASE_ATP_BIND_1"/>
    <property type="match status" value="1"/>
</dbReference>
<proteinExistence type="inferred from homology"/>
<keyword evidence="2 8" id="KW-0547">Nucleotide-binding</keyword>
<dbReference type="PROSITE" id="PS51195">
    <property type="entry name" value="Q_MOTIF"/>
    <property type="match status" value="1"/>
</dbReference>
<dbReference type="Pfam" id="PF00271">
    <property type="entry name" value="Helicase_C"/>
    <property type="match status" value="1"/>
</dbReference>
<dbReference type="PANTHER" id="PTHR47958">
    <property type="entry name" value="ATP-DEPENDENT RNA HELICASE DBP3"/>
    <property type="match status" value="1"/>
</dbReference>
<keyword evidence="4 8" id="KW-0347">Helicase</keyword>
<sequence length="625" mass="68134">MDSPTGVNADVSTLKHSGDKDMSSVPLLDHDSSNAYATSDLQDALENATEPAIVIDKAAATTKAREAGWAPTSAYDYDTYNASTKGDKDGLGEVGPAWASTAAKYEWNEEYGDVGPAVPALEAQLFNHEFVMRAGSAIKALEFTVTVESPNAICPVREFDDAALHPIMRENIRLCGYEHPTAIQAYCLPAILQGVDVIACAQTGSGKTAAYLIPIISKLLGKVKKLAAWRPNAATFNPNDPNQQRARGEPLVLVVCPSRELAMQIFHEARRLCYRSMLRPCVAYGGAPSKQQRLELQKGCDVLIATPGRLCDFMDQPGILSLKRVKYTVIDEADEMLQADWEEGLKKMMAGGDANEDADHVFMMFSATFPKEARELARQYMSNEHIRIRVGRAGSAHENVTQKVIFVQPEMKRKCLYDLLFSMPPARTIVFVNNKKTADEVDDHLFNLGLPSTSIHADRTQAEREDAIRAFRTGAAPILVATGVSARGLDVKNVMHVINYDLPSSMHGGIEEYVHRIGRTARIGNAGLATSFYTERNEDIADNLVKLLMETGQEIPDFLQDRIPEDGKAIFNDDTDSEEEGKADSTESVAGDDGKAAEIDAPATGGVDLWGAPAAAAASKYDTTW</sequence>
<evidence type="ECO:0000256" key="9">
    <source>
        <dbReference type="SAM" id="MobiDB-lite"/>
    </source>
</evidence>
<dbReference type="STRING" id="331657.A0A4U0XG93"/>
<feature type="domain" description="DEAD-box RNA helicase Q" evidence="12">
    <location>
        <begin position="157"/>
        <end position="185"/>
    </location>
</feature>
<dbReference type="InterPro" id="IPR027417">
    <property type="entry name" value="P-loop_NTPase"/>
</dbReference>
<dbReference type="InterPro" id="IPR014014">
    <property type="entry name" value="RNA_helicase_DEAD_Q_motif"/>
</dbReference>
<dbReference type="InterPro" id="IPR001650">
    <property type="entry name" value="Helicase_C-like"/>
</dbReference>
<feature type="region of interest" description="Disordered" evidence="9">
    <location>
        <begin position="567"/>
        <end position="608"/>
    </location>
</feature>
<accession>A0A4U0XG93</accession>
<comment type="caution">
    <text evidence="13">The sequence shown here is derived from an EMBL/GenBank/DDBJ whole genome shotgun (WGS) entry which is preliminary data.</text>
</comment>
<dbReference type="PROSITE" id="PS00039">
    <property type="entry name" value="DEAD_ATP_HELICASE"/>
    <property type="match status" value="1"/>
</dbReference>
<evidence type="ECO:0000259" key="12">
    <source>
        <dbReference type="PROSITE" id="PS51195"/>
    </source>
</evidence>
<evidence type="ECO:0000259" key="10">
    <source>
        <dbReference type="PROSITE" id="PS51192"/>
    </source>
</evidence>
<evidence type="ECO:0000256" key="5">
    <source>
        <dbReference type="ARBA" id="ARBA00022840"/>
    </source>
</evidence>
<keyword evidence="14" id="KW-1185">Reference proteome</keyword>
<evidence type="ECO:0000256" key="8">
    <source>
        <dbReference type="RuleBase" id="RU000492"/>
    </source>
</evidence>
<name>A0A4U0XG93_9PEZI</name>
<dbReference type="EMBL" id="NAJN01000258">
    <property type="protein sequence ID" value="TKA76044.1"/>
    <property type="molecule type" value="Genomic_DNA"/>
</dbReference>
<comment type="catalytic activity">
    <reaction evidence="6">
        <text>ATP + H2O = ADP + phosphate + H(+)</text>
        <dbReference type="Rhea" id="RHEA:13065"/>
        <dbReference type="ChEBI" id="CHEBI:15377"/>
        <dbReference type="ChEBI" id="CHEBI:15378"/>
        <dbReference type="ChEBI" id="CHEBI:30616"/>
        <dbReference type="ChEBI" id="CHEBI:43474"/>
        <dbReference type="ChEBI" id="CHEBI:456216"/>
        <dbReference type="EC" id="3.6.4.13"/>
    </reaction>
</comment>
<gene>
    <name evidence="13" type="ORF">B0A49_05965</name>
</gene>
<dbReference type="Proteomes" id="UP000308768">
    <property type="component" value="Unassembled WGS sequence"/>
</dbReference>
<dbReference type="InterPro" id="IPR014001">
    <property type="entry name" value="Helicase_ATP-bd"/>
</dbReference>
<dbReference type="OrthoDB" id="196131at2759"/>
<feature type="domain" description="Helicase ATP-binding" evidence="10">
    <location>
        <begin position="188"/>
        <end position="387"/>
    </location>
</feature>